<dbReference type="PRINTS" id="PR00757">
    <property type="entry name" value="AMINEOXDASEF"/>
</dbReference>
<name>A0A840NB14_9PSEU</name>
<dbReference type="PANTHER" id="PTHR42923:SF47">
    <property type="entry name" value="BLR3003 PROTEIN"/>
    <property type="match status" value="1"/>
</dbReference>
<dbReference type="NCBIfam" id="TIGR03467">
    <property type="entry name" value="HpnE"/>
    <property type="match status" value="1"/>
</dbReference>
<dbReference type="InterPro" id="IPR002937">
    <property type="entry name" value="Amino_oxidase"/>
</dbReference>
<protein>
    <submittedName>
        <fullName evidence="4">Squalene-associated FAD-dependent desaturase</fullName>
    </submittedName>
</protein>
<dbReference type="InterPro" id="IPR036188">
    <property type="entry name" value="FAD/NAD-bd_sf"/>
</dbReference>
<organism evidence="4 5">
    <name type="scientific">Saccharopolyspora gloriosae</name>
    <dbReference type="NCBI Taxonomy" id="455344"/>
    <lineage>
        <taxon>Bacteria</taxon>
        <taxon>Bacillati</taxon>
        <taxon>Actinomycetota</taxon>
        <taxon>Actinomycetes</taxon>
        <taxon>Pseudonocardiales</taxon>
        <taxon>Pseudonocardiaceae</taxon>
        <taxon>Saccharopolyspora</taxon>
    </lineage>
</organism>
<proteinExistence type="predicted"/>
<feature type="domain" description="Amine oxidase" evidence="3">
    <location>
        <begin position="12"/>
        <end position="438"/>
    </location>
</feature>
<accession>A0A840NB14</accession>
<gene>
    <name evidence="4" type="ORF">BJ969_002238</name>
</gene>
<dbReference type="Pfam" id="PF01593">
    <property type="entry name" value="Amino_oxidase"/>
    <property type="match status" value="1"/>
</dbReference>
<dbReference type="Proteomes" id="UP000580474">
    <property type="component" value="Unassembled WGS sequence"/>
</dbReference>
<keyword evidence="2" id="KW-0560">Oxidoreductase</keyword>
<dbReference type="AlphaFoldDB" id="A0A840NB14"/>
<dbReference type="InterPro" id="IPR001613">
    <property type="entry name" value="Flavin_amine_oxidase"/>
</dbReference>
<dbReference type="GO" id="GO:0016491">
    <property type="term" value="F:oxidoreductase activity"/>
    <property type="evidence" value="ECO:0007669"/>
    <property type="project" value="UniProtKB-KW"/>
</dbReference>
<evidence type="ECO:0000313" key="5">
    <source>
        <dbReference type="Proteomes" id="UP000580474"/>
    </source>
</evidence>
<dbReference type="InterPro" id="IPR017830">
    <property type="entry name" value="SQase_HpnE"/>
</dbReference>
<keyword evidence="5" id="KW-1185">Reference proteome</keyword>
<dbReference type="PANTHER" id="PTHR42923">
    <property type="entry name" value="PROTOPORPHYRINOGEN OXIDASE"/>
    <property type="match status" value="1"/>
</dbReference>
<reference evidence="4 5" key="1">
    <citation type="submission" date="2020-08" db="EMBL/GenBank/DDBJ databases">
        <title>Sequencing the genomes of 1000 actinobacteria strains.</title>
        <authorList>
            <person name="Klenk H.-P."/>
        </authorList>
    </citation>
    <scope>NUCLEOTIDE SEQUENCE [LARGE SCALE GENOMIC DNA]</scope>
    <source>
        <strain evidence="4 5">DSM 45582</strain>
    </source>
</reference>
<evidence type="ECO:0000259" key="3">
    <source>
        <dbReference type="Pfam" id="PF01593"/>
    </source>
</evidence>
<evidence type="ECO:0000256" key="2">
    <source>
        <dbReference type="ARBA" id="ARBA00023002"/>
    </source>
</evidence>
<dbReference type="RefSeq" id="WP_343071340.1">
    <property type="nucleotide sequence ID" value="NZ_JACHIV010000001.1"/>
</dbReference>
<evidence type="ECO:0000256" key="1">
    <source>
        <dbReference type="ARBA" id="ARBA00001974"/>
    </source>
</evidence>
<sequence length="454" mass="48060">MSRDVLVVGGGLAGVTAALRCADDGLDVTLLESRARLGGAAGSFQRGELAVDTGQHVILRCYTAYRALLRRIGAADGVRIQPRLRIPVLGPGGRRSVLLRRRLPAPAHLAPALLGYGELGPGERLRAARTAIALRALDPADPALDEISFGAWLRSRGETGRAVDALWGLLSVAALNAPPDRASLALAVKVFRTGLLDTPDAADIGIPRRPLGELHGTVAHRALEAAGVRVLLRTKAVVLRQDELGWRVPVRGRGGQDVLNADSVVLAVPHSHATALLAEQPLPAARRWGGLSAAPIVNVHVRYDRPVLAEPMAAVLDSPVQWLFDRTSIAGARHGQYLAISLSAAHEHLDRRTDELRAVFLPALQEVLPRARRARVEDFFVTREPRATFAQAPGTGALRPAAGCGPTGLALAGAWTATGWPDTLEGAVRSGELAAHVVRAAVGQARRAGVEVPR</sequence>
<dbReference type="SUPFAM" id="SSF51905">
    <property type="entry name" value="FAD/NAD(P)-binding domain"/>
    <property type="match status" value="1"/>
</dbReference>
<dbReference type="EMBL" id="JACHIV010000001">
    <property type="protein sequence ID" value="MBB5069150.1"/>
    <property type="molecule type" value="Genomic_DNA"/>
</dbReference>
<dbReference type="Gene3D" id="3.50.50.60">
    <property type="entry name" value="FAD/NAD(P)-binding domain"/>
    <property type="match status" value="1"/>
</dbReference>
<evidence type="ECO:0000313" key="4">
    <source>
        <dbReference type="EMBL" id="MBB5069150.1"/>
    </source>
</evidence>
<comment type="cofactor">
    <cofactor evidence="1">
        <name>FAD</name>
        <dbReference type="ChEBI" id="CHEBI:57692"/>
    </cofactor>
</comment>
<comment type="caution">
    <text evidence="4">The sequence shown here is derived from an EMBL/GenBank/DDBJ whole genome shotgun (WGS) entry which is preliminary data.</text>
</comment>
<dbReference type="InterPro" id="IPR050464">
    <property type="entry name" value="Zeta_carotene_desat/Oxidored"/>
</dbReference>